<accession>E8N9R5</accession>
<name>E8N9R5_MICTS</name>
<proteinExistence type="predicted"/>
<evidence type="ECO:0000313" key="1">
    <source>
        <dbReference type="EMBL" id="BAJ74534.1"/>
    </source>
</evidence>
<dbReference type="Proteomes" id="UP000008975">
    <property type="component" value="Chromosome"/>
</dbReference>
<dbReference type="HOGENOM" id="CLU_153669_0_0_11"/>
<reference evidence="1 2" key="1">
    <citation type="journal article" date="2011" name="J. Bacteriol.">
        <title>Genome sequence of Microbacterium testaceum StLB037, an N-acylhomoserine lactone-degrading bacterium isolated from potato leaves.</title>
        <authorList>
            <person name="Morohoshi T."/>
            <person name="Wang W.-Z."/>
            <person name="Someya N."/>
            <person name="Ikeda T."/>
        </authorList>
    </citation>
    <scope>NUCLEOTIDE SEQUENCE [LARGE SCALE GENOMIC DNA]</scope>
    <source>
        <strain evidence="1 2">StLB037</strain>
    </source>
</reference>
<dbReference type="eggNOG" id="ENOG5032V42">
    <property type="taxonomic scope" value="Bacteria"/>
</dbReference>
<reference key="2">
    <citation type="submission" date="2011-02" db="EMBL/GenBank/DDBJ databases">
        <title>Genome sequence of Microbacterium testaceum StLB037.</title>
        <authorList>
            <person name="Morohoshi T."/>
            <person name="Wang W.Z."/>
            <person name="Someya N."/>
            <person name="Ikeda T."/>
        </authorList>
    </citation>
    <scope>NUCLEOTIDE SEQUENCE</scope>
    <source>
        <strain>StLB037</strain>
    </source>
</reference>
<protein>
    <submittedName>
        <fullName evidence="1">Molecular chaperone</fullName>
    </submittedName>
</protein>
<dbReference type="OrthoDB" id="5120820at2"/>
<dbReference type="KEGG" id="mts:MTES_1570"/>
<evidence type="ECO:0000313" key="2">
    <source>
        <dbReference type="Proteomes" id="UP000008975"/>
    </source>
</evidence>
<sequence>MSVSLRVGPIAYPIGRADFVGSFFDTVTVRLEGGARGSRFPTLAGLYRDGELSPDAAELARVELADVERELRQHPPADVIWDIDKSDVSPPWGSDIADTITSLGDYFVTADGRQLIAVMDTALDASVRTGKPVRIV</sequence>
<dbReference type="RefSeq" id="WP_013584659.1">
    <property type="nucleotide sequence ID" value="NC_015125.1"/>
</dbReference>
<dbReference type="InterPro" id="IPR028185">
    <property type="entry name" value="Imm70"/>
</dbReference>
<dbReference type="EMBL" id="AP012052">
    <property type="protein sequence ID" value="BAJ74534.1"/>
    <property type="molecule type" value="Genomic_DNA"/>
</dbReference>
<dbReference type="AlphaFoldDB" id="E8N9R5"/>
<organism evidence="1 2">
    <name type="scientific">Microbacterium testaceum (strain StLB037)</name>
    <dbReference type="NCBI Taxonomy" id="979556"/>
    <lineage>
        <taxon>Bacteria</taxon>
        <taxon>Bacillati</taxon>
        <taxon>Actinomycetota</taxon>
        <taxon>Actinomycetes</taxon>
        <taxon>Micrococcales</taxon>
        <taxon>Microbacteriaceae</taxon>
        <taxon>Microbacterium</taxon>
    </lineage>
</organism>
<dbReference type="Pfam" id="PF15601">
    <property type="entry name" value="Imm70"/>
    <property type="match status" value="1"/>
</dbReference>
<gene>
    <name evidence="1" type="ordered locus">MTES_1570</name>
</gene>